<keyword evidence="2" id="KW-1185">Reference proteome</keyword>
<dbReference type="EMBL" id="JAQHRD010000001">
    <property type="protein sequence ID" value="KAJ6445511.1"/>
    <property type="molecule type" value="Genomic_DNA"/>
</dbReference>
<proteinExistence type="predicted"/>
<comment type="caution">
    <text evidence="1">The sequence shown here is derived from an EMBL/GenBank/DDBJ whole genome shotgun (WGS) entry which is preliminary data.</text>
</comment>
<sequence>MFPQTAYRSSTCFVTYGTLGYVDPKQPPHRSKPWTDIASQEFIYKVDLVVPQLCYDALHERLTESSRQPHHWQVTASLGQLLQGNFFTEYVKTGHALMLSDGRANADRFTLHKGFLKLYLDRESFERAGLEGKPYGTKGNRGDKPRWIVSFDLTSPAMTPGKRGFDRLRRASTLVEVLDVAMDITPSILSDGDRPGLEEAAADFMPPRHIETNRDGMQVCMFSWQGLISPRWFRGLVTDVLAACPPTQWFAASATGFAEDPVGIGNDLTLICPSRAKGEYLLLATQKSS</sequence>
<evidence type="ECO:0000313" key="1">
    <source>
        <dbReference type="EMBL" id="KAJ6445511.1"/>
    </source>
</evidence>
<dbReference type="GO" id="GO:0000447">
    <property type="term" value="P:endonucleolytic cleavage in ITS1 to separate SSU-rRNA from 5.8S rRNA and LSU-rRNA from tricistronic rRNA transcript (SSU-rRNA, 5.8S rRNA, LSU-rRNA)"/>
    <property type="evidence" value="ECO:0007669"/>
    <property type="project" value="TreeGrafter"/>
</dbReference>
<reference evidence="1" key="1">
    <citation type="submission" date="2023-01" db="EMBL/GenBank/DDBJ databases">
        <title>The growth and conidiation of Purpureocillium lavendulum are regulated by nitrogen source and histone H3K14 acetylation.</title>
        <authorList>
            <person name="Tang P."/>
            <person name="Han J."/>
            <person name="Zhang C."/>
            <person name="Tang P."/>
            <person name="Qi F."/>
            <person name="Zhang K."/>
            <person name="Liang L."/>
        </authorList>
    </citation>
    <scope>NUCLEOTIDE SEQUENCE</scope>
    <source>
        <strain evidence="1">YMF1.00683</strain>
    </source>
</reference>
<dbReference type="Proteomes" id="UP001163105">
    <property type="component" value="Unassembled WGS sequence"/>
</dbReference>
<dbReference type="InterPro" id="IPR013893">
    <property type="entry name" value="RNase_P_Rpp40"/>
</dbReference>
<protein>
    <submittedName>
        <fullName evidence="1">Ribonucleases P/MRP protein subunit RPP40</fullName>
    </submittedName>
</protein>
<dbReference type="GO" id="GO:0030681">
    <property type="term" value="C:multimeric ribonuclease P complex"/>
    <property type="evidence" value="ECO:0007669"/>
    <property type="project" value="TreeGrafter"/>
</dbReference>
<dbReference type="GO" id="GO:0004526">
    <property type="term" value="F:ribonuclease P activity"/>
    <property type="evidence" value="ECO:0007669"/>
    <property type="project" value="TreeGrafter"/>
</dbReference>
<dbReference type="Pfam" id="PF08584">
    <property type="entry name" value="Ribonuc_P_40"/>
    <property type="match status" value="2"/>
</dbReference>
<dbReference type="AlphaFoldDB" id="A0AB34G4L3"/>
<organism evidence="1 2">
    <name type="scientific">Purpureocillium lavendulum</name>
    <dbReference type="NCBI Taxonomy" id="1247861"/>
    <lineage>
        <taxon>Eukaryota</taxon>
        <taxon>Fungi</taxon>
        <taxon>Dikarya</taxon>
        <taxon>Ascomycota</taxon>
        <taxon>Pezizomycotina</taxon>
        <taxon>Sordariomycetes</taxon>
        <taxon>Hypocreomycetidae</taxon>
        <taxon>Hypocreales</taxon>
        <taxon>Ophiocordycipitaceae</taxon>
        <taxon>Purpureocillium</taxon>
    </lineage>
</organism>
<gene>
    <name evidence="1" type="primary">RPP40</name>
    <name evidence="1" type="ORF">O9K51_00272</name>
</gene>
<accession>A0AB34G4L3</accession>
<evidence type="ECO:0000313" key="2">
    <source>
        <dbReference type="Proteomes" id="UP001163105"/>
    </source>
</evidence>
<dbReference type="GO" id="GO:0000171">
    <property type="term" value="F:ribonuclease MRP activity"/>
    <property type="evidence" value="ECO:0007669"/>
    <property type="project" value="TreeGrafter"/>
</dbReference>
<name>A0AB34G4L3_9HYPO</name>
<dbReference type="PANTHER" id="PTHR15396:SF1">
    <property type="entry name" value="RIBONUCLEASE P PROTEIN SUBUNIT P40"/>
    <property type="match status" value="1"/>
</dbReference>
<dbReference type="PANTHER" id="PTHR15396">
    <property type="entry name" value="RIBONUCLEASE P PROTEIN SUBUNIT P40"/>
    <property type="match status" value="1"/>
</dbReference>
<dbReference type="GO" id="GO:0000172">
    <property type="term" value="C:ribonuclease MRP complex"/>
    <property type="evidence" value="ECO:0007669"/>
    <property type="project" value="TreeGrafter"/>
</dbReference>
<dbReference type="GO" id="GO:0001682">
    <property type="term" value="P:tRNA 5'-leader removal"/>
    <property type="evidence" value="ECO:0007669"/>
    <property type="project" value="InterPro"/>
</dbReference>